<feature type="transmembrane region" description="Helical" evidence="1">
    <location>
        <begin position="36"/>
        <end position="52"/>
    </location>
</feature>
<reference evidence="2" key="2">
    <citation type="submission" date="2021-09" db="EMBL/GenBank/DDBJ databases">
        <authorList>
            <person name="Gilroy R."/>
        </authorList>
    </citation>
    <scope>NUCLEOTIDE SEQUENCE</scope>
    <source>
        <strain evidence="2">1277</strain>
    </source>
</reference>
<name>A0A921N1P8_9FIRM</name>
<gene>
    <name evidence="2" type="ORF">K8V90_08570</name>
</gene>
<dbReference type="Proteomes" id="UP000776700">
    <property type="component" value="Unassembled WGS sequence"/>
</dbReference>
<organism evidence="2 3">
    <name type="scientific">Romboutsia timonensis</name>
    <dbReference type="NCBI Taxonomy" id="1776391"/>
    <lineage>
        <taxon>Bacteria</taxon>
        <taxon>Bacillati</taxon>
        <taxon>Bacillota</taxon>
        <taxon>Clostridia</taxon>
        <taxon>Peptostreptococcales</taxon>
        <taxon>Peptostreptococcaceae</taxon>
        <taxon>Romboutsia</taxon>
    </lineage>
</organism>
<reference evidence="2" key="1">
    <citation type="journal article" date="2021" name="PeerJ">
        <title>Extensive microbial diversity within the chicken gut microbiome revealed by metagenomics and culture.</title>
        <authorList>
            <person name="Gilroy R."/>
            <person name="Ravi A."/>
            <person name="Getino M."/>
            <person name="Pursley I."/>
            <person name="Horton D.L."/>
            <person name="Alikhan N.F."/>
            <person name="Baker D."/>
            <person name="Gharbi K."/>
            <person name="Hall N."/>
            <person name="Watson M."/>
            <person name="Adriaenssens E.M."/>
            <person name="Foster-Nyarko E."/>
            <person name="Jarju S."/>
            <person name="Secka A."/>
            <person name="Antonio M."/>
            <person name="Oren A."/>
            <person name="Chaudhuri R.R."/>
            <person name="La Ragione R."/>
            <person name="Hildebrand F."/>
            <person name="Pallen M.J."/>
        </authorList>
    </citation>
    <scope>NUCLEOTIDE SEQUENCE</scope>
    <source>
        <strain evidence="2">1277</strain>
    </source>
</reference>
<keyword evidence="1" id="KW-0812">Transmembrane</keyword>
<keyword evidence="1" id="KW-0472">Membrane</keyword>
<evidence type="ECO:0000313" key="2">
    <source>
        <dbReference type="EMBL" id="HJG97138.1"/>
    </source>
</evidence>
<dbReference type="EMBL" id="DYUB01000266">
    <property type="protein sequence ID" value="HJG97138.1"/>
    <property type="molecule type" value="Genomic_DNA"/>
</dbReference>
<proteinExistence type="predicted"/>
<comment type="caution">
    <text evidence="2">The sequence shown here is derived from an EMBL/GenBank/DDBJ whole genome shotgun (WGS) entry which is preliminary data.</text>
</comment>
<evidence type="ECO:0000256" key="1">
    <source>
        <dbReference type="SAM" id="Phobius"/>
    </source>
</evidence>
<evidence type="ECO:0000313" key="3">
    <source>
        <dbReference type="Proteomes" id="UP000776700"/>
    </source>
</evidence>
<keyword evidence="1" id="KW-1133">Transmembrane helix</keyword>
<dbReference type="AlphaFoldDB" id="A0A921N1P8"/>
<sequence>MEEQNQIIEQLQYINNSISNLDASINNSIINSRNNFGFILILIVLISINSNIKKLTQAIKESKK</sequence>
<accession>A0A921N1P8</accession>
<protein>
    <submittedName>
        <fullName evidence="2">Uncharacterized protein</fullName>
    </submittedName>
</protein>